<dbReference type="PANTHER" id="PTHR24269">
    <property type="entry name" value="KREMEN PROTEIN"/>
    <property type="match status" value="1"/>
</dbReference>
<evidence type="ECO:0000256" key="8">
    <source>
        <dbReference type="SAM" id="Phobius"/>
    </source>
</evidence>
<comment type="subcellular location">
    <subcellularLocation>
        <location evidence="1">Membrane</location>
        <topology evidence="1">Single-pass membrane protein</topology>
    </subcellularLocation>
</comment>
<accession>A0AAN7AIR7</accession>
<proteinExistence type="predicted"/>
<keyword evidence="4 8" id="KW-1133">Transmembrane helix</keyword>
<evidence type="ECO:0000256" key="1">
    <source>
        <dbReference type="ARBA" id="ARBA00004167"/>
    </source>
</evidence>
<dbReference type="InterPro" id="IPR051836">
    <property type="entry name" value="Kremen_rcpt"/>
</dbReference>
<keyword evidence="3" id="KW-0732">Signal</keyword>
<feature type="compositionally biased region" description="Basic and acidic residues" evidence="7">
    <location>
        <begin position="8"/>
        <end position="21"/>
    </location>
</feature>
<feature type="region of interest" description="Disordered" evidence="7">
    <location>
        <begin position="1"/>
        <end position="34"/>
    </location>
</feature>
<evidence type="ECO:0000256" key="5">
    <source>
        <dbReference type="ARBA" id="ARBA00023136"/>
    </source>
</evidence>
<sequence>MNGQHPWRKPERHLEDDEHTVCRHPPSPTPRTPRRTVFGLELPIAILSFVLVLVVASLVLVAGLLGHKINQLEKNVPLSSLPINNTSNEPNQPNQSNESPSTLAPVITETIQVTVPGWSYVGCFYDTVNRTLLEGYAYDKENMTNQFCADKCTDKVYQYFGTQHRRCYCDGTSERLKRAPDWGCQAQCPGQKNLFEACGGETFHLSVWKRT</sequence>
<evidence type="ECO:0000256" key="6">
    <source>
        <dbReference type="ARBA" id="ARBA00023180"/>
    </source>
</evidence>
<reference evidence="10" key="1">
    <citation type="journal article" date="2023" name="Mol. Phylogenet. Evol.">
        <title>Genome-scale phylogeny and comparative genomics of the fungal order Sordariales.</title>
        <authorList>
            <person name="Hensen N."/>
            <person name="Bonometti L."/>
            <person name="Westerberg I."/>
            <person name="Brannstrom I.O."/>
            <person name="Guillou S."/>
            <person name="Cros-Aarteil S."/>
            <person name="Calhoun S."/>
            <person name="Haridas S."/>
            <person name="Kuo A."/>
            <person name="Mondo S."/>
            <person name="Pangilinan J."/>
            <person name="Riley R."/>
            <person name="LaButti K."/>
            <person name="Andreopoulos B."/>
            <person name="Lipzen A."/>
            <person name="Chen C."/>
            <person name="Yan M."/>
            <person name="Daum C."/>
            <person name="Ng V."/>
            <person name="Clum A."/>
            <person name="Steindorff A."/>
            <person name="Ohm R.A."/>
            <person name="Martin F."/>
            <person name="Silar P."/>
            <person name="Natvig D.O."/>
            <person name="Lalanne C."/>
            <person name="Gautier V."/>
            <person name="Ament-Velasquez S.L."/>
            <person name="Kruys A."/>
            <person name="Hutchinson M.I."/>
            <person name="Powell A.J."/>
            <person name="Barry K."/>
            <person name="Miller A.N."/>
            <person name="Grigoriev I.V."/>
            <person name="Debuchy R."/>
            <person name="Gladieux P."/>
            <person name="Hiltunen Thoren M."/>
            <person name="Johannesson H."/>
        </authorList>
    </citation>
    <scope>NUCLEOTIDE SEQUENCE</scope>
    <source>
        <strain evidence="10">PSN309</strain>
    </source>
</reference>
<evidence type="ECO:0000256" key="4">
    <source>
        <dbReference type="ARBA" id="ARBA00022989"/>
    </source>
</evidence>
<dbReference type="AlphaFoldDB" id="A0AAN7AIR7"/>
<dbReference type="Proteomes" id="UP001302126">
    <property type="component" value="Unassembled WGS sequence"/>
</dbReference>
<feature type="domain" description="WSC" evidence="9">
    <location>
        <begin position="117"/>
        <end position="211"/>
    </location>
</feature>
<gene>
    <name evidence="10" type="ORF">QBC35DRAFT_499490</name>
</gene>
<reference evidence="10" key="2">
    <citation type="submission" date="2023-05" db="EMBL/GenBank/DDBJ databases">
        <authorList>
            <consortium name="Lawrence Berkeley National Laboratory"/>
            <person name="Steindorff A."/>
            <person name="Hensen N."/>
            <person name="Bonometti L."/>
            <person name="Westerberg I."/>
            <person name="Brannstrom I.O."/>
            <person name="Guillou S."/>
            <person name="Cros-Aarteil S."/>
            <person name="Calhoun S."/>
            <person name="Haridas S."/>
            <person name="Kuo A."/>
            <person name="Mondo S."/>
            <person name="Pangilinan J."/>
            <person name="Riley R."/>
            <person name="Labutti K."/>
            <person name="Andreopoulos B."/>
            <person name="Lipzen A."/>
            <person name="Chen C."/>
            <person name="Yanf M."/>
            <person name="Daum C."/>
            <person name="Ng V."/>
            <person name="Clum A."/>
            <person name="Ohm R."/>
            <person name="Martin F."/>
            <person name="Silar P."/>
            <person name="Natvig D."/>
            <person name="Lalanne C."/>
            <person name="Gautier V."/>
            <person name="Ament-Velasquez S.L."/>
            <person name="Kruys A."/>
            <person name="Hutchinson M.I."/>
            <person name="Powell A.J."/>
            <person name="Barry K."/>
            <person name="Miller A.N."/>
            <person name="Grigoriev I.V."/>
            <person name="Debuchy R."/>
            <person name="Gladieux P."/>
            <person name="Thoren M.H."/>
            <person name="Johannesson H."/>
        </authorList>
    </citation>
    <scope>NUCLEOTIDE SEQUENCE</scope>
    <source>
        <strain evidence="10">PSN309</strain>
    </source>
</reference>
<keyword evidence="2 8" id="KW-0812">Transmembrane</keyword>
<evidence type="ECO:0000259" key="9">
    <source>
        <dbReference type="PROSITE" id="PS51212"/>
    </source>
</evidence>
<dbReference type="Pfam" id="PF01822">
    <property type="entry name" value="WSC"/>
    <property type="match status" value="1"/>
</dbReference>
<keyword evidence="5 8" id="KW-0472">Membrane</keyword>
<evidence type="ECO:0000256" key="2">
    <source>
        <dbReference type="ARBA" id="ARBA00022692"/>
    </source>
</evidence>
<protein>
    <recommendedName>
        <fullName evidence="9">WSC domain-containing protein</fullName>
    </recommendedName>
</protein>
<dbReference type="SMART" id="SM00321">
    <property type="entry name" value="WSC"/>
    <property type="match status" value="1"/>
</dbReference>
<evidence type="ECO:0000256" key="3">
    <source>
        <dbReference type="ARBA" id="ARBA00022729"/>
    </source>
</evidence>
<dbReference type="InterPro" id="IPR002889">
    <property type="entry name" value="WSC_carb-bd"/>
</dbReference>
<name>A0AAN7AIR7_9PEZI</name>
<evidence type="ECO:0000313" key="10">
    <source>
        <dbReference type="EMBL" id="KAK4187165.1"/>
    </source>
</evidence>
<comment type="caution">
    <text evidence="10">The sequence shown here is derived from an EMBL/GenBank/DDBJ whole genome shotgun (WGS) entry which is preliminary data.</text>
</comment>
<dbReference type="GO" id="GO:0005886">
    <property type="term" value="C:plasma membrane"/>
    <property type="evidence" value="ECO:0007669"/>
    <property type="project" value="TreeGrafter"/>
</dbReference>
<keyword evidence="11" id="KW-1185">Reference proteome</keyword>
<organism evidence="10 11">
    <name type="scientific">Podospora australis</name>
    <dbReference type="NCBI Taxonomy" id="1536484"/>
    <lineage>
        <taxon>Eukaryota</taxon>
        <taxon>Fungi</taxon>
        <taxon>Dikarya</taxon>
        <taxon>Ascomycota</taxon>
        <taxon>Pezizomycotina</taxon>
        <taxon>Sordariomycetes</taxon>
        <taxon>Sordariomycetidae</taxon>
        <taxon>Sordariales</taxon>
        <taxon>Podosporaceae</taxon>
        <taxon>Podospora</taxon>
    </lineage>
</organism>
<dbReference type="PANTHER" id="PTHR24269:SF16">
    <property type="entry name" value="PROTEIN SLG1"/>
    <property type="match status" value="1"/>
</dbReference>
<evidence type="ECO:0000313" key="11">
    <source>
        <dbReference type="Proteomes" id="UP001302126"/>
    </source>
</evidence>
<dbReference type="PROSITE" id="PS51212">
    <property type="entry name" value="WSC"/>
    <property type="match status" value="1"/>
</dbReference>
<feature type="transmembrane region" description="Helical" evidence="8">
    <location>
        <begin position="42"/>
        <end position="65"/>
    </location>
</feature>
<dbReference type="EMBL" id="MU864408">
    <property type="protein sequence ID" value="KAK4187165.1"/>
    <property type="molecule type" value="Genomic_DNA"/>
</dbReference>
<evidence type="ECO:0000256" key="7">
    <source>
        <dbReference type="SAM" id="MobiDB-lite"/>
    </source>
</evidence>
<keyword evidence="6" id="KW-0325">Glycoprotein</keyword>